<gene>
    <name evidence="2" type="ORF">OP8BY_1335</name>
</gene>
<evidence type="ECO:0000256" key="1">
    <source>
        <dbReference type="SAM" id="Coils"/>
    </source>
</evidence>
<protein>
    <recommendedName>
        <fullName evidence="4">ATP-binding protein</fullName>
    </recommendedName>
</protein>
<proteinExistence type="predicted"/>
<comment type="caution">
    <text evidence="2">The sequence shown here is derived from an EMBL/GenBank/DDBJ whole genome shotgun (WGS) entry which is preliminary data.</text>
</comment>
<reference evidence="2 3" key="1">
    <citation type="submission" date="2018-08" db="EMBL/GenBank/DDBJ databases">
        <title>Genome analysis of the thermophilic bacterium of the candidate phylum Aminicenantes from deep subsurface aquifer revealed its physiology and ecological role.</title>
        <authorList>
            <person name="Kadnikov V.V."/>
            <person name="Mardanov A.V."/>
            <person name="Beletsky A.V."/>
            <person name="Karnachuk O.V."/>
            <person name="Ravin N.V."/>
        </authorList>
    </citation>
    <scope>NUCLEOTIDE SEQUENCE [LARGE SCALE GENOMIC DNA]</scope>
    <source>
        <strain evidence="2">BY38</strain>
    </source>
</reference>
<dbReference type="InterPro" id="IPR051162">
    <property type="entry name" value="T4SS_component"/>
</dbReference>
<dbReference type="Gene3D" id="3.40.50.300">
    <property type="entry name" value="P-loop containing nucleotide triphosphate hydrolases"/>
    <property type="match status" value="2"/>
</dbReference>
<dbReference type="Proteomes" id="UP000257323">
    <property type="component" value="Unassembled WGS sequence"/>
</dbReference>
<evidence type="ECO:0000313" key="3">
    <source>
        <dbReference type="Proteomes" id="UP000257323"/>
    </source>
</evidence>
<dbReference type="PANTHER" id="PTHR30121:SF6">
    <property type="entry name" value="SLR6007 PROTEIN"/>
    <property type="match status" value="1"/>
</dbReference>
<dbReference type="SUPFAM" id="SSF52540">
    <property type="entry name" value="P-loop containing nucleoside triphosphate hydrolases"/>
    <property type="match status" value="1"/>
</dbReference>
<evidence type="ECO:0000313" key="2">
    <source>
        <dbReference type="EMBL" id="RFT16722.1"/>
    </source>
</evidence>
<dbReference type="EMBL" id="QUAH01000002">
    <property type="protein sequence ID" value="RFT16722.1"/>
    <property type="molecule type" value="Genomic_DNA"/>
</dbReference>
<keyword evidence="1" id="KW-0175">Coiled coil</keyword>
<dbReference type="PANTHER" id="PTHR30121">
    <property type="entry name" value="UNCHARACTERIZED PROTEIN YJGR-RELATED"/>
    <property type="match status" value="1"/>
</dbReference>
<evidence type="ECO:0008006" key="4">
    <source>
        <dbReference type="Google" id="ProtNLM"/>
    </source>
</evidence>
<accession>A0A3E2BQ02</accession>
<feature type="coiled-coil region" evidence="1">
    <location>
        <begin position="725"/>
        <end position="761"/>
    </location>
</feature>
<organism evidence="2 3">
    <name type="scientific">Candidatus Saccharicenans subterraneus</name>
    <dbReference type="NCBI Taxonomy" id="2508984"/>
    <lineage>
        <taxon>Bacteria</taxon>
        <taxon>Candidatus Aminicenantota</taxon>
        <taxon>Candidatus Aminicenantia</taxon>
        <taxon>Candidatus Aminicenantales</taxon>
        <taxon>Candidatus Saccharicenantaceae</taxon>
        <taxon>Candidatus Saccharicenans</taxon>
    </lineage>
</organism>
<sequence>MNPIYEKLGLFYLGKEVDPATMALKPDYVLYDSKDLVTHAVCVGMTGSGKTGLCVSLLEEAGIDGIPAIIVDPKGDLPNLMLLFPELRPEDFRPWINEDEAAQKGLSPEDYARQQAELWKKGLAEWDQDASRIKKLLETADITIYTPGSNAGLPLSILKSFEAPPPALREDVELLSEKVSTTVSGLLGLLGIQADPLQSREHILLSNLLSNAWNNGQDLDLPTLIQQIQNPPLKRIGVFDLDSFFPGQDRFKLAMMLNNLLAAPGFDLWLSGEPLDINSLLYSPTGKPRLSIISIAHLSEAQRMFFVTILLNQLLGWVRQQPGTSSLRALFYMDEIFGFFPPVSEPPSKRPLLTLLKQARAFGLGLVLTTQNPVDLDYKGLANAGTWFIGRLQTERDKDRLLDGLAGVAGNIDLKKVSEQISSLKKRVFLMHNVHENNPVLLNTRWALSYLRGPMTRQQIITVMQSRKGQAVPETPLSTTPTQKKVSGFATDLSRIKPSLPPEINELFMPVRTQPATSAGLIYRPSIAVIGQVAIYDNRLGLSQVSDAGHYFELTGDVAGLLWDEASPLPARLEEMERTPRSGAAFESLPARGLALLKSAESDYLDYLTRSYQLTLWKSVTFQAISRPGESERDFRLRLGQLAREKRDEAVARLRQKYASKIAALERQYLTAQQRLQKEEAQYKEKVAQSAISMGATIFGAILGRKSYQVGRATTTARSASRAYYEKMDIKRAQEQLELARARLEEMEKQLEREADAIASLYDPEREPLQTLALRPKKKDIAIRWAGLLWLPYWQQESGVVEPAFR</sequence>
<dbReference type="AlphaFoldDB" id="A0A3E2BQ02"/>
<dbReference type="InterPro" id="IPR027417">
    <property type="entry name" value="P-loop_NTPase"/>
</dbReference>
<feature type="coiled-coil region" evidence="1">
    <location>
        <begin position="655"/>
        <end position="689"/>
    </location>
</feature>
<name>A0A3E2BQ02_9BACT</name>